<proteinExistence type="predicted"/>
<reference evidence="3" key="1">
    <citation type="submission" date="2022-10" db="EMBL/GenBank/DDBJ databases">
        <title>Puccinia triticina Genome sequencing and assembly.</title>
        <authorList>
            <person name="Li C."/>
        </authorList>
    </citation>
    <scope>NUCLEOTIDE SEQUENCE</scope>
    <source>
        <strain evidence="3">Pt15</strain>
    </source>
</reference>
<keyword evidence="2" id="KW-1133">Transmembrane helix</keyword>
<keyword evidence="2" id="KW-0812">Transmembrane</keyword>
<organism evidence="3 4">
    <name type="scientific">Puccinia triticina</name>
    <dbReference type="NCBI Taxonomy" id="208348"/>
    <lineage>
        <taxon>Eukaryota</taxon>
        <taxon>Fungi</taxon>
        <taxon>Dikarya</taxon>
        <taxon>Basidiomycota</taxon>
        <taxon>Pucciniomycotina</taxon>
        <taxon>Pucciniomycetes</taxon>
        <taxon>Pucciniales</taxon>
        <taxon>Pucciniaceae</taxon>
        <taxon>Puccinia</taxon>
    </lineage>
</organism>
<keyword evidence="2" id="KW-0472">Membrane</keyword>
<evidence type="ECO:0000256" key="2">
    <source>
        <dbReference type="SAM" id="Phobius"/>
    </source>
</evidence>
<dbReference type="RefSeq" id="XP_053018797.1">
    <property type="nucleotide sequence ID" value="XM_053167596.1"/>
</dbReference>
<dbReference type="Proteomes" id="UP001164743">
    <property type="component" value="Chromosome 3A"/>
</dbReference>
<evidence type="ECO:0000313" key="4">
    <source>
        <dbReference type="Proteomes" id="UP001164743"/>
    </source>
</evidence>
<protein>
    <submittedName>
        <fullName evidence="3">Uncharacterized protein</fullName>
    </submittedName>
</protein>
<evidence type="ECO:0000313" key="3">
    <source>
        <dbReference type="EMBL" id="WAQ83242.1"/>
    </source>
</evidence>
<dbReference type="EMBL" id="CP110423">
    <property type="protein sequence ID" value="WAQ83242.1"/>
    <property type="molecule type" value="Genomic_DNA"/>
</dbReference>
<accession>A0ABY7CFH4</accession>
<feature type="compositionally biased region" description="Low complexity" evidence="1">
    <location>
        <begin position="158"/>
        <end position="188"/>
    </location>
</feature>
<evidence type="ECO:0000256" key="1">
    <source>
        <dbReference type="SAM" id="MobiDB-lite"/>
    </source>
</evidence>
<name>A0ABY7CFH4_9BASI</name>
<feature type="transmembrane region" description="Helical" evidence="2">
    <location>
        <begin position="234"/>
        <end position="257"/>
    </location>
</feature>
<gene>
    <name evidence="3" type="ORF">PtA15_3A611</name>
</gene>
<feature type="region of interest" description="Disordered" evidence="1">
    <location>
        <begin position="134"/>
        <end position="217"/>
    </location>
</feature>
<feature type="compositionally biased region" description="Low complexity" evidence="1">
    <location>
        <begin position="135"/>
        <end position="147"/>
    </location>
</feature>
<feature type="compositionally biased region" description="Polar residues" evidence="1">
    <location>
        <begin position="148"/>
        <end position="157"/>
    </location>
</feature>
<dbReference type="GeneID" id="77808491"/>
<sequence length="258" mass="27574">MSTYLHELKVPREERVRWVGKHEEIGHPDHWTHTHDSRTVVHHSTSALNRLRTPQKSTYKTTKTEAIDIRSVLLPIHALLKINHQHISTQSYFVLEPLPIMLPLNLKAFSTVLAVVLLSAAVLAQAPERNLTIPTTTTSSVTQTQTSLPATGGNTPANSTITPTTNGTTTTNNSTQANNNSTSHSNNTAPVKLTPIPDSTGAAGSVPVPAATGGKPNGPYGPDDQYIASSVSKVIAPMLSTCFIMSCTLVVTSYAAIA</sequence>
<keyword evidence="4" id="KW-1185">Reference proteome</keyword>